<dbReference type="Proteomes" id="UP000697710">
    <property type="component" value="Unassembled WGS sequence"/>
</dbReference>
<organism evidence="2 3">
    <name type="scientific">Eiseniibacteriota bacterium</name>
    <dbReference type="NCBI Taxonomy" id="2212470"/>
    <lineage>
        <taxon>Bacteria</taxon>
        <taxon>Candidatus Eiseniibacteriota</taxon>
    </lineage>
</organism>
<name>A0A956M3R3_UNCEI</name>
<dbReference type="Pfam" id="PF05598">
    <property type="entry name" value="DUF772"/>
    <property type="match status" value="1"/>
</dbReference>
<accession>A0A956M3R3</accession>
<evidence type="ECO:0000313" key="2">
    <source>
        <dbReference type="EMBL" id="MCA9730433.1"/>
    </source>
</evidence>
<gene>
    <name evidence="2" type="ORF">KC729_22325</name>
</gene>
<evidence type="ECO:0000313" key="3">
    <source>
        <dbReference type="Proteomes" id="UP000697710"/>
    </source>
</evidence>
<reference evidence="2" key="1">
    <citation type="submission" date="2020-04" db="EMBL/GenBank/DDBJ databases">
        <authorList>
            <person name="Zhang T."/>
        </authorList>
    </citation>
    <scope>NUCLEOTIDE SEQUENCE</scope>
    <source>
        <strain evidence="2">HKST-UBA01</strain>
    </source>
</reference>
<comment type="caution">
    <text evidence="2">The sequence shown here is derived from an EMBL/GenBank/DDBJ whole genome shotgun (WGS) entry which is preliminary data.</text>
</comment>
<reference evidence="2" key="2">
    <citation type="journal article" date="2021" name="Microbiome">
        <title>Successional dynamics and alternative stable states in a saline activated sludge microbial community over 9 years.</title>
        <authorList>
            <person name="Wang Y."/>
            <person name="Ye J."/>
            <person name="Ju F."/>
            <person name="Liu L."/>
            <person name="Boyd J.A."/>
            <person name="Deng Y."/>
            <person name="Parks D.H."/>
            <person name="Jiang X."/>
            <person name="Yin X."/>
            <person name="Woodcroft B.J."/>
            <person name="Tyson G.W."/>
            <person name="Hugenholtz P."/>
            <person name="Polz M.F."/>
            <person name="Zhang T."/>
        </authorList>
    </citation>
    <scope>NUCLEOTIDE SEQUENCE</scope>
    <source>
        <strain evidence="2">HKST-UBA01</strain>
    </source>
</reference>
<evidence type="ECO:0000259" key="1">
    <source>
        <dbReference type="Pfam" id="PF05598"/>
    </source>
</evidence>
<dbReference type="AlphaFoldDB" id="A0A956M3R3"/>
<feature type="non-terminal residue" evidence="2">
    <location>
        <position position="177"/>
    </location>
</feature>
<sequence length="177" mass="20399">MRGTDVQQSGMFSYVSLESRVPAAHPLRAVRTLLDEALADLNRDFDRVYAQDGRASIPPERLVRALTLQILYSIRSERLLCEQLDYNLLFRWFVGLEVDEAIWDHSTFTKNRERLIEAKVARKLLRRVVRRARAAKLLSNEHFSVDGTLIESWAAVKSMRRRDGRDEPPGPGRNPLV</sequence>
<dbReference type="EMBL" id="JAGQHR010001205">
    <property type="protein sequence ID" value="MCA9730433.1"/>
    <property type="molecule type" value="Genomic_DNA"/>
</dbReference>
<feature type="domain" description="Transposase InsH N-terminal" evidence="1">
    <location>
        <begin position="16"/>
        <end position="114"/>
    </location>
</feature>
<proteinExistence type="predicted"/>
<dbReference type="InterPro" id="IPR008490">
    <property type="entry name" value="Transposase_InsH_N"/>
</dbReference>
<dbReference type="PANTHER" id="PTHR35604">
    <property type="entry name" value="TRANSPOSASE INSH FOR INSERTION SEQUENCE ELEMENT IS5A-RELATED"/>
    <property type="match status" value="1"/>
</dbReference>
<dbReference type="PANTHER" id="PTHR35604:SF2">
    <property type="entry name" value="TRANSPOSASE INSH FOR INSERTION SEQUENCE ELEMENT IS5A-RELATED"/>
    <property type="match status" value="1"/>
</dbReference>
<protein>
    <submittedName>
        <fullName evidence="2">Transposase</fullName>
    </submittedName>
</protein>